<dbReference type="PANTHER" id="PTHR23226">
    <property type="entry name" value="ZINC FINGER AND SCAN DOMAIN-CONTAINING"/>
    <property type="match status" value="1"/>
</dbReference>
<sequence length="1107" mass="118106">MESANIKLICRLCAKEDKFCVDIFGEDGVKNNISKKIRLCLPIAVKEDDEFPKQICLSCLNKLDTSYELYSGCMNAQNTIKRLLKIFTRPKPQDDIHVIEQVPNDTNFLAQQLPTLSLSKPFMKFGKTIVQLQDASSKNRNDKHIPESGLQVRQLQSERHDNLNLELDDDRNSAGSPWQSTQLRDTSSKKRSNEHIPEPGVKVRRLKSEGHDNLTFELESDDSNTVCSPLSSLPVDDDDNSGSGGGGGGSTQAAQQVSQMGLPTENLSAYTVTPSDQMYIDGNVGTVSPSQQQFGTSGMVSKTSSVGQLVGSVPVNREKQFLGTLQTVSSVETQTVSSSSSSGLAVTSSELGDTSSQDVKFLSSKDSAVPVMAQQPTQNTIGQPQVYIPDSQCSSSTDEQGGLMAGSVSLIITPGNPTTSFSPQQQMLKERLELSGQLCSHEDSLQHQSIQQGQAIQHQQYTSLNHQKPIGREKSNETHLRSGFRPVFLADNERLKGSSDVLITTPSCVVLPQQQKLVSVNTSSSLKGKIGVKTASLLQLPAVEANQIAGVPPVMERSSQHIYISNPLQNNTSIVSDQQTKDFGGQHLYSSGHRVQAGGISLDTAVTATTSAVISAISSGRALAGVRVATVPTAGAVSLNVPTTLSMVTPSATSLMGIGVHVPSAADRTSVLSMGEPAVSRIGIIAPISNCTFDMVTATAPSSTLTTTSTFSTVTSVATSMNSTADPYSDSAVRVEIPSTFVTINEQTSNSPLTIGKSSTTTGVQTSDTVSSITKCSTPTSTHKAVTTQTDKSTGENRNNICEYCNQNFPEDIIVHHRKLHFRQRFFSCIVCGKNFRTEVGLENHRCENSADGHRVHAEGISLDAAVTATTSAVISAISSGRVATVPTAGAVSLNVPTTLSIVTPSATSLMGIGVHAPSAADRTSVHSMGEPAVSRIGISAPISNCTLGMVTATAPSSTLTTTSTFSTVTSVATSMNSTADPYSDSAVRVEIPSTFVTINEQTSNSPLTIGKSSTTTGVQTSDTVSSITKCSTPTSTHKAVTIKTDNSIEENRNNICEYCNQIFPEDIIVHHRKLHFRQRFFSCIVCGKNFRTEVGLENHRCENSAE</sequence>
<comment type="caution">
    <text evidence="10">The sequence shown here is derived from an EMBL/GenBank/DDBJ whole genome shotgun (WGS) entry which is preliminary data.</text>
</comment>
<dbReference type="PROSITE" id="PS50157">
    <property type="entry name" value="ZINC_FINGER_C2H2_2"/>
    <property type="match status" value="2"/>
</dbReference>
<keyword evidence="1 6" id="KW-0479">Metal-binding</keyword>
<dbReference type="GO" id="GO:0005634">
    <property type="term" value="C:nucleus"/>
    <property type="evidence" value="ECO:0007669"/>
    <property type="project" value="InterPro"/>
</dbReference>
<keyword evidence="11" id="KW-1185">Reference proteome</keyword>
<feature type="binding site" evidence="6">
    <location>
        <position position="13"/>
    </location>
    <ligand>
        <name>Zn(2+)</name>
        <dbReference type="ChEBI" id="CHEBI:29105"/>
    </ligand>
</feature>
<keyword evidence="3 5" id="KW-0863">Zinc-finger</keyword>
<evidence type="ECO:0000313" key="10">
    <source>
        <dbReference type="EMBL" id="PNF14402.1"/>
    </source>
</evidence>
<name>A0A2J7PDK4_9NEOP</name>
<feature type="binding site" evidence="6">
    <location>
        <position position="10"/>
    </location>
    <ligand>
        <name>Zn(2+)</name>
        <dbReference type="ChEBI" id="CHEBI:29105"/>
    </ligand>
</feature>
<evidence type="ECO:0008006" key="12">
    <source>
        <dbReference type="Google" id="ProtNLM"/>
    </source>
</evidence>
<dbReference type="Gene3D" id="3.30.160.60">
    <property type="entry name" value="Classic Zinc Finger"/>
    <property type="match status" value="2"/>
</dbReference>
<feature type="domain" description="C2H2-type" evidence="8">
    <location>
        <begin position="1082"/>
        <end position="1107"/>
    </location>
</feature>
<dbReference type="Gene3D" id="3.40.1800.20">
    <property type="match status" value="1"/>
</dbReference>
<feature type="binding site" evidence="6">
    <location>
        <position position="56"/>
    </location>
    <ligand>
        <name>Zn(2+)</name>
        <dbReference type="ChEBI" id="CHEBI:29105"/>
    </ligand>
</feature>
<keyword evidence="4 6" id="KW-0862">Zinc</keyword>
<gene>
    <name evidence="10" type="ORF">B7P43_G01707</name>
</gene>
<dbReference type="EMBL" id="NEVH01026386">
    <property type="protein sequence ID" value="PNF14402.1"/>
    <property type="molecule type" value="Genomic_DNA"/>
</dbReference>
<evidence type="ECO:0000256" key="3">
    <source>
        <dbReference type="ARBA" id="ARBA00022771"/>
    </source>
</evidence>
<evidence type="ECO:0000313" key="11">
    <source>
        <dbReference type="Proteomes" id="UP000235965"/>
    </source>
</evidence>
<feature type="compositionally biased region" description="Polar residues" evidence="7">
    <location>
        <begin position="173"/>
        <end position="185"/>
    </location>
</feature>
<dbReference type="SUPFAM" id="SSF57667">
    <property type="entry name" value="beta-beta-alpha zinc fingers"/>
    <property type="match status" value="1"/>
</dbReference>
<feature type="region of interest" description="Disordered" evidence="7">
    <location>
        <begin position="165"/>
        <end position="257"/>
    </location>
</feature>
<evidence type="ECO:0000256" key="7">
    <source>
        <dbReference type="SAM" id="MobiDB-lite"/>
    </source>
</evidence>
<dbReference type="STRING" id="105785.A0A2J7PDK4"/>
<dbReference type="SMART" id="SM00868">
    <property type="entry name" value="zf-AD"/>
    <property type="match status" value="1"/>
</dbReference>
<evidence type="ECO:0000259" key="9">
    <source>
        <dbReference type="PROSITE" id="PS51915"/>
    </source>
</evidence>
<dbReference type="InterPro" id="IPR013087">
    <property type="entry name" value="Znf_C2H2_type"/>
</dbReference>
<dbReference type="InParanoid" id="A0A2J7PDK4"/>
<keyword evidence="2" id="KW-0677">Repeat</keyword>
<evidence type="ECO:0000259" key="8">
    <source>
        <dbReference type="PROSITE" id="PS50157"/>
    </source>
</evidence>
<feature type="domain" description="C2H2-type" evidence="8">
    <location>
        <begin position="827"/>
        <end position="854"/>
    </location>
</feature>
<organism evidence="10 11">
    <name type="scientific">Cryptotermes secundus</name>
    <dbReference type="NCBI Taxonomy" id="105785"/>
    <lineage>
        <taxon>Eukaryota</taxon>
        <taxon>Metazoa</taxon>
        <taxon>Ecdysozoa</taxon>
        <taxon>Arthropoda</taxon>
        <taxon>Hexapoda</taxon>
        <taxon>Insecta</taxon>
        <taxon>Pterygota</taxon>
        <taxon>Neoptera</taxon>
        <taxon>Polyneoptera</taxon>
        <taxon>Dictyoptera</taxon>
        <taxon>Blattodea</taxon>
        <taxon>Blattoidea</taxon>
        <taxon>Termitoidae</taxon>
        <taxon>Kalotermitidae</taxon>
        <taxon>Cryptotermitinae</taxon>
        <taxon>Cryptotermes</taxon>
    </lineage>
</organism>
<protein>
    <recommendedName>
        <fullName evidence="12">ZAD domain-containing protein</fullName>
    </recommendedName>
</protein>
<dbReference type="OrthoDB" id="9451254at2759"/>
<reference evidence="10 11" key="1">
    <citation type="submission" date="2017-12" db="EMBL/GenBank/DDBJ databases">
        <title>Hemimetabolous genomes reveal molecular basis of termite eusociality.</title>
        <authorList>
            <person name="Harrison M.C."/>
            <person name="Jongepier E."/>
            <person name="Robertson H.M."/>
            <person name="Arning N."/>
            <person name="Bitard-Feildel T."/>
            <person name="Chao H."/>
            <person name="Childers C.P."/>
            <person name="Dinh H."/>
            <person name="Doddapaneni H."/>
            <person name="Dugan S."/>
            <person name="Gowin J."/>
            <person name="Greiner C."/>
            <person name="Han Y."/>
            <person name="Hu H."/>
            <person name="Hughes D.S.T."/>
            <person name="Huylmans A.-K."/>
            <person name="Kemena C."/>
            <person name="Kremer L.P.M."/>
            <person name="Lee S.L."/>
            <person name="Lopez-Ezquerra A."/>
            <person name="Mallet L."/>
            <person name="Monroy-Kuhn J.M."/>
            <person name="Moser A."/>
            <person name="Murali S.C."/>
            <person name="Muzny D.M."/>
            <person name="Otani S."/>
            <person name="Piulachs M.-D."/>
            <person name="Poelchau M."/>
            <person name="Qu J."/>
            <person name="Schaub F."/>
            <person name="Wada-Katsumata A."/>
            <person name="Worley K.C."/>
            <person name="Xie Q."/>
            <person name="Ylla G."/>
            <person name="Poulsen M."/>
            <person name="Gibbs R.A."/>
            <person name="Schal C."/>
            <person name="Richards S."/>
            <person name="Belles X."/>
            <person name="Korb J."/>
            <person name="Bornberg-Bauer E."/>
        </authorList>
    </citation>
    <scope>NUCLEOTIDE SEQUENCE [LARGE SCALE GENOMIC DNA]</scope>
    <source>
        <tissue evidence="10">Whole body</tissue>
    </source>
</reference>
<dbReference type="Pfam" id="PF07776">
    <property type="entry name" value="zf-AD"/>
    <property type="match status" value="1"/>
</dbReference>
<evidence type="ECO:0000256" key="4">
    <source>
        <dbReference type="ARBA" id="ARBA00022833"/>
    </source>
</evidence>
<accession>A0A2J7PDK4</accession>
<dbReference type="AlphaFoldDB" id="A0A2J7PDK4"/>
<proteinExistence type="predicted"/>
<feature type="compositionally biased region" description="Basic and acidic residues" evidence="7">
    <location>
        <begin position="186"/>
        <end position="197"/>
    </location>
</feature>
<feature type="binding site" evidence="6">
    <location>
        <position position="59"/>
    </location>
    <ligand>
        <name>Zn(2+)</name>
        <dbReference type="ChEBI" id="CHEBI:29105"/>
    </ligand>
</feature>
<evidence type="ECO:0000256" key="1">
    <source>
        <dbReference type="ARBA" id="ARBA00022723"/>
    </source>
</evidence>
<evidence type="ECO:0000256" key="5">
    <source>
        <dbReference type="PROSITE-ProRule" id="PRU00042"/>
    </source>
</evidence>
<dbReference type="GO" id="GO:0008270">
    <property type="term" value="F:zinc ion binding"/>
    <property type="evidence" value="ECO:0007669"/>
    <property type="project" value="UniProtKB-UniRule"/>
</dbReference>
<dbReference type="PROSITE" id="PS51915">
    <property type="entry name" value="ZAD"/>
    <property type="match status" value="1"/>
</dbReference>
<evidence type="ECO:0000256" key="6">
    <source>
        <dbReference type="PROSITE-ProRule" id="PRU01263"/>
    </source>
</evidence>
<evidence type="ECO:0000256" key="2">
    <source>
        <dbReference type="ARBA" id="ARBA00022737"/>
    </source>
</evidence>
<dbReference type="InterPro" id="IPR036236">
    <property type="entry name" value="Znf_C2H2_sf"/>
</dbReference>
<feature type="domain" description="ZAD" evidence="9">
    <location>
        <begin position="8"/>
        <end position="83"/>
    </location>
</feature>
<dbReference type="Proteomes" id="UP000235965">
    <property type="component" value="Unassembled WGS sequence"/>
</dbReference>
<dbReference type="SUPFAM" id="SSF57716">
    <property type="entry name" value="Glucocorticoid receptor-like (DNA-binding domain)"/>
    <property type="match status" value="1"/>
</dbReference>
<dbReference type="InterPro" id="IPR012934">
    <property type="entry name" value="Znf_AD"/>
</dbReference>